<evidence type="ECO:0000256" key="2">
    <source>
        <dbReference type="ARBA" id="ARBA00022630"/>
    </source>
</evidence>
<keyword evidence="2" id="KW-0285">Flavoprotein</keyword>
<keyword evidence="3" id="KW-0274">FAD</keyword>
<reference evidence="6 7" key="1">
    <citation type="journal article" date="2024" name="Front. Microbiol.">
        <title>Novel thermophilic genera Geochorda gen. nov. and Carboxydochorda gen. nov. from the deep terrestrial subsurface reveal the ecophysiological diversity in the class Limnochordia.</title>
        <authorList>
            <person name="Karnachuk O.V."/>
            <person name="Lukina A.P."/>
            <person name="Avakyan M.R."/>
            <person name="Kadnikov V.V."/>
            <person name="Begmatov S."/>
            <person name="Beletsky A.V."/>
            <person name="Vlasova K.G."/>
            <person name="Novikov A.A."/>
            <person name="Shcherbakova V.A."/>
            <person name="Mardanov A.V."/>
            <person name="Ravin N.V."/>
        </authorList>
    </citation>
    <scope>NUCLEOTIDE SEQUENCE [LARGE SCALE GENOMIC DNA]</scope>
    <source>
        <strain evidence="6 7">L945</strain>
    </source>
</reference>
<proteinExistence type="predicted"/>
<feature type="domain" description="FAD dependent oxidoreductase" evidence="5">
    <location>
        <begin position="15"/>
        <end position="137"/>
    </location>
</feature>
<evidence type="ECO:0000259" key="5">
    <source>
        <dbReference type="Pfam" id="PF01266"/>
    </source>
</evidence>
<dbReference type="Pfam" id="PF01266">
    <property type="entry name" value="DAO"/>
    <property type="match status" value="1"/>
</dbReference>
<gene>
    <name evidence="6" type="ORF">U7230_03440</name>
</gene>
<dbReference type="InterPro" id="IPR045170">
    <property type="entry name" value="MTOX"/>
</dbReference>
<dbReference type="Proteomes" id="UP001332192">
    <property type="component" value="Chromosome"/>
</dbReference>
<dbReference type="InterPro" id="IPR036188">
    <property type="entry name" value="FAD/NAD-bd_sf"/>
</dbReference>
<dbReference type="RefSeq" id="WP_324717343.1">
    <property type="nucleotide sequence ID" value="NZ_CP141615.1"/>
</dbReference>
<evidence type="ECO:0000313" key="7">
    <source>
        <dbReference type="Proteomes" id="UP001332192"/>
    </source>
</evidence>
<evidence type="ECO:0000313" key="6">
    <source>
        <dbReference type="EMBL" id="WRP18072.1"/>
    </source>
</evidence>
<evidence type="ECO:0000256" key="1">
    <source>
        <dbReference type="ARBA" id="ARBA00001974"/>
    </source>
</evidence>
<dbReference type="PANTHER" id="PTHR10961:SF7">
    <property type="entry name" value="FAD DEPENDENT OXIDOREDUCTASE DOMAIN-CONTAINING PROTEIN"/>
    <property type="match status" value="1"/>
</dbReference>
<dbReference type="SUPFAM" id="SSF51905">
    <property type="entry name" value="FAD/NAD(P)-binding domain"/>
    <property type="match status" value="1"/>
</dbReference>
<accession>A0ABZ1BZ43</accession>
<dbReference type="Gene3D" id="3.50.50.60">
    <property type="entry name" value="FAD/NAD(P)-binding domain"/>
    <property type="match status" value="1"/>
</dbReference>
<evidence type="ECO:0000256" key="3">
    <source>
        <dbReference type="ARBA" id="ARBA00022827"/>
    </source>
</evidence>
<dbReference type="Gene3D" id="3.30.9.10">
    <property type="entry name" value="D-Amino Acid Oxidase, subunit A, domain 2"/>
    <property type="match status" value="1"/>
</dbReference>
<dbReference type="PANTHER" id="PTHR10961">
    <property type="entry name" value="PEROXISOMAL SARCOSINE OXIDASE"/>
    <property type="match status" value="1"/>
</dbReference>
<organism evidence="6 7">
    <name type="scientific">Carboxydichorda subterranea</name>
    <dbReference type="NCBI Taxonomy" id="3109565"/>
    <lineage>
        <taxon>Bacteria</taxon>
        <taxon>Bacillati</taxon>
        <taxon>Bacillota</taxon>
        <taxon>Limnochordia</taxon>
        <taxon>Limnochordales</taxon>
        <taxon>Geochordaceae</taxon>
        <taxon>Carboxydichorda</taxon>
    </lineage>
</organism>
<keyword evidence="4" id="KW-0560">Oxidoreductase</keyword>
<dbReference type="SUPFAM" id="SSF54373">
    <property type="entry name" value="FAD-linked reductases, C-terminal domain"/>
    <property type="match status" value="1"/>
</dbReference>
<dbReference type="EMBL" id="CP141615">
    <property type="protein sequence ID" value="WRP18072.1"/>
    <property type="molecule type" value="Genomic_DNA"/>
</dbReference>
<keyword evidence="7" id="KW-1185">Reference proteome</keyword>
<dbReference type="InterPro" id="IPR006076">
    <property type="entry name" value="FAD-dep_OxRdtase"/>
</dbReference>
<name>A0ABZ1BZ43_9FIRM</name>
<evidence type="ECO:0000256" key="4">
    <source>
        <dbReference type="ARBA" id="ARBA00023002"/>
    </source>
</evidence>
<comment type="cofactor">
    <cofactor evidence="1">
        <name>FAD</name>
        <dbReference type="ChEBI" id="CHEBI:57692"/>
    </cofactor>
</comment>
<sequence length="156" mass="17285">MFWFEPKGGTEPFLVGRFPIFIWEAEDGQQFYGFPAETHERGVKVALHGVGPPCSPETIDRAVREEEIDVMRSYLADRIPALDSTCLEAQTCMYTNTPDRHFAIGLHPHHSGVALAVGCSGHGFKFASVIGEILADLVINGNTRHPISLFDLNRFA</sequence>
<protein>
    <submittedName>
        <fullName evidence="6">FAD-dependent oxidoreductase</fullName>
    </submittedName>
</protein>